<feature type="transmembrane region" description="Helical" evidence="6">
    <location>
        <begin position="131"/>
        <end position="155"/>
    </location>
</feature>
<evidence type="ECO:0000256" key="4">
    <source>
        <dbReference type="ARBA" id="ARBA00023136"/>
    </source>
</evidence>
<organism evidence="8 9">
    <name type="scientific">Xylaria arbuscula</name>
    <dbReference type="NCBI Taxonomy" id="114810"/>
    <lineage>
        <taxon>Eukaryota</taxon>
        <taxon>Fungi</taxon>
        <taxon>Dikarya</taxon>
        <taxon>Ascomycota</taxon>
        <taxon>Pezizomycotina</taxon>
        <taxon>Sordariomycetes</taxon>
        <taxon>Xylariomycetidae</taxon>
        <taxon>Xylariales</taxon>
        <taxon>Xylariaceae</taxon>
        <taxon>Xylaria</taxon>
    </lineage>
</organism>
<keyword evidence="4 6" id="KW-0472">Membrane</keyword>
<dbReference type="InterPro" id="IPR020846">
    <property type="entry name" value="MFS_dom"/>
</dbReference>
<evidence type="ECO:0000313" key="9">
    <source>
        <dbReference type="Proteomes" id="UP001148614"/>
    </source>
</evidence>
<accession>A0A9W8TP89</accession>
<evidence type="ECO:0000256" key="2">
    <source>
        <dbReference type="ARBA" id="ARBA00022692"/>
    </source>
</evidence>
<comment type="caution">
    <text evidence="8">The sequence shown here is derived from an EMBL/GenBank/DDBJ whole genome shotgun (WGS) entry which is preliminary data.</text>
</comment>
<sequence>MAVKAETEDTSSQDEQKVKQERSSEVIEEEYTVFTSKMRIFLIVFLGIVMILSSLTATIYFPLIPKLSSQLSVSIQAINLTITVYVIFQAVTPGIFASLSDSVGRRPVLLGIILIYVSASLGLVINHDSYAVLIILRGLQSIGGSATPPLAYGIAADVAVTSERGKMLGPMLAICNGISAIGPVIGGAVAQGTNAVTWVFAALLVIASSCFVVAGCLLPETERGIVGNGSKPASGIHRTWWSLVRGDVLHRHRKTDVESPCETEQVHSPKSQKQWSIFSTLGAFRIVLIRDAAAVLWMIGTSYLVYYTFQVAIPVIFAEVYHYNELQIGLTLLPGLVGMTLGGLVAGKLLDRNYALTAKANGLDVDHKKVQDLLHFPIEIARHRSCVPFLCLQLVLVIGYGWAVTYHVHPAVLIILQFFICGLSTALSHTGSALLVDIFPEQSSTAYAAAQAVRCGLSAISAAVLEPLIHALGRGWYFTAFALFVNVTGFASVEISRRWGMKWRQARNIASADS</sequence>
<feature type="transmembrane region" description="Helical" evidence="6">
    <location>
        <begin position="386"/>
        <end position="405"/>
    </location>
</feature>
<protein>
    <recommendedName>
        <fullName evidence="7">Major facilitator superfamily (MFS) profile domain-containing protein</fullName>
    </recommendedName>
</protein>
<feature type="region of interest" description="Disordered" evidence="5">
    <location>
        <begin position="1"/>
        <end position="21"/>
    </location>
</feature>
<name>A0A9W8TP89_9PEZI</name>
<feature type="domain" description="Major facilitator superfamily (MFS) profile" evidence="7">
    <location>
        <begin position="42"/>
        <end position="497"/>
    </location>
</feature>
<evidence type="ECO:0000256" key="1">
    <source>
        <dbReference type="ARBA" id="ARBA00004141"/>
    </source>
</evidence>
<feature type="transmembrane region" description="Helical" evidence="6">
    <location>
        <begin position="448"/>
        <end position="469"/>
    </location>
</feature>
<dbReference type="GO" id="GO:0022857">
    <property type="term" value="F:transmembrane transporter activity"/>
    <property type="evidence" value="ECO:0007669"/>
    <property type="project" value="InterPro"/>
</dbReference>
<gene>
    <name evidence="8" type="ORF">NPX13_g2353</name>
</gene>
<dbReference type="PROSITE" id="PS50850">
    <property type="entry name" value="MFS"/>
    <property type="match status" value="1"/>
</dbReference>
<keyword evidence="9" id="KW-1185">Reference proteome</keyword>
<feature type="transmembrane region" description="Helical" evidence="6">
    <location>
        <begin position="40"/>
        <end position="61"/>
    </location>
</feature>
<keyword evidence="3 6" id="KW-1133">Transmembrane helix</keyword>
<evidence type="ECO:0000256" key="6">
    <source>
        <dbReference type="SAM" id="Phobius"/>
    </source>
</evidence>
<feature type="transmembrane region" description="Helical" evidence="6">
    <location>
        <begin position="73"/>
        <end position="96"/>
    </location>
</feature>
<evidence type="ECO:0000259" key="7">
    <source>
        <dbReference type="PROSITE" id="PS50850"/>
    </source>
</evidence>
<evidence type="ECO:0000313" key="8">
    <source>
        <dbReference type="EMBL" id="KAJ3578213.1"/>
    </source>
</evidence>
<dbReference type="GO" id="GO:0005886">
    <property type="term" value="C:plasma membrane"/>
    <property type="evidence" value="ECO:0007669"/>
    <property type="project" value="TreeGrafter"/>
</dbReference>
<reference evidence="8" key="1">
    <citation type="submission" date="2022-07" db="EMBL/GenBank/DDBJ databases">
        <title>Genome Sequence of Xylaria arbuscula.</title>
        <authorList>
            <person name="Buettner E."/>
        </authorList>
    </citation>
    <scope>NUCLEOTIDE SEQUENCE</scope>
    <source>
        <strain evidence="8">VT107</strain>
    </source>
</reference>
<feature type="transmembrane region" description="Helical" evidence="6">
    <location>
        <begin position="294"/>
        <end position="316"/>
    </location>
</feature>
<dbReference type="InterPro" id="IPR011701">
    <property type="entry name" value="MFS"/>
</dbReference>
<dbReference type="EMBL" id="JANPWZ010000244">
    <property type="protein sequence ID" value="KAJ3578213.1"/>
    <property type="molecule type" value="Genomic_DNA"/>
</dbReference>
<comment type="subcellular location">
    <subcellularLocation>
        <location evidence="1">Membrane</location>
        <topology evidence="1">Multi-pass membrane protein</topology>
    </subcellularLocation>
</comment>
<dbReference type="InterPro" id="IPR036259">
    <property type="entry name" value="MFS_trans_sf"/>
</dbReference>
<dbReference type="Pfam" id="PF07690">
    <property type="entry name" value="MFS_1"/>
    <property type="match status" value="1"/>
</dbReference>
<feature type="transmembrane region" description="Helical" evidence="6">
    <location>
        <begin position="195"/>
        <end position="218"/>
    </location>
</feature>
<dbReference type="Gene3D" id="1.20.1250.20">
    <property type="entry name" value="MFS general substrate transporter like domains"/>
    <property type="match status" value="1"/>
</dbReference>
<evidence type="ECO:0000256" key="3">
    <source>
        <dbReference type="ARBA" id="ARBA00022989"/>
    </source>
</evidence>
<proteinExistence type="predicted"/>
<dbReference type="PANTHER" id="PTHR23502">
    <property type="entry name" value="MAJOR FACILITATOR SUPERFAMILY"/>
    <property type="match status" value="1"/>
</dbReference>
<dbReference type="Proteomes" id="UP001148614">
    <property type="component" value="Unassembled WGS sequence"/>
</dbReference>
<feature type="transmembrane region" description="Helical" evidence="6">
    <location>
        <begin position="167"/>
        <end position="189"/>
    </location>
</feature>
<keyword evidence="2 6" id="KW-0812">Transmembrane</keyword>
<feature type="transmembrane region" description="Helical" evidence="6">
    <location>
        <begin position="475"/>
        <end position="495"/>
    </location>
</feature>
<dbReference type="PANTHER" id="PTHR23502:SF151">
    <property type="entry name" value="MAJOR FACILITATOR SUPERFAMILY (MFS) PROFILE DOMAIN-CONTAINING PROTEIN"/>
    <property type="match status" value="1"/>
</dbReference>
<feature type="transmembrane region" description="Helical" evidence="6">
    <location>
        <begin position="328"/>
        <end position="350"/>
    </location>
</feature>
<dbReference type="VEuPathDB" id="FungiDB:F4678DRAFT_236489"/>
<dbReference type="Gene3D" id="1.20.1720.10">
    <property type="entry name" value="Multidrug resistance protein D"/>
    <property type="match status" value="1"/>
</dbReference>
<feature type="transmembrane region" description="Helical" evidence="6">
    <location>
        <begin position="108"/>
        <end position="125"/>
    </location>
</feature>
<evidence type="ECO:0000256" key="5">
    <source>
        <dbReference type="SAM" id="MobiDB-lite"/>
    </source>
</evidence>
<dbReference type="AlphaFoldDB" id="A0A9W8TP89"/>
<feature type="transmembrane region" description="Helical" evidence="6">
    <location>
        <begin position="411"/>
        <end position="436"/>
    </location>
</feature>
<dbReference type="SUPFAM" id="SSF103473">
    <property type="entry name" value="MFS general substrate transporter"/>
    <property type="match status" value="1"/>
</dbReference>